<dbReference type="Proteomes" id="UP000730161">
    <property type="component" value="Unassembled WGS sequence"/>
</dbReference>
<comment type="caution">
    <text evidence="1">The sequence shown here is derived from an EMBL/GenBank/DDBJ whole genome shotgun (WGS) entry which is preliminary data.</text>
</comment>
<sequence length="309" mass="33832">MIDMRGKIIVGAVVVLAACFLLASGCVTEEPPVEVSGIGVVTYIDLEGGFYGIIADDGTEYLPTNLPEELKVDGTDVLFAGEIRDDLVTIQQWGTPLWITSIVKEEEEQYIRTTGVVTYIDLEGGFYGIVAEDGRQYLPLNLDEGFEVDGLMVSFEAEPQDVATIYMWGEPVEIIAISLHESEDIIAGTGTITYIDLEGGFYGIIADEGGQYLPLNLADEHKVDGLHVSFTGTIERDIVTIQQWGQPITIISIEEAASGMIGMPNPAALFVKELGYEYEIRSGPDGEYGVAILPNGTVIDEWELYRMYH</sequence>
<dbReference type="InterPro" id="IPR005590">
    <property type="entry name" value="DUF333"/>
</dbReference>
<evidence type="ECO:0000313" key="1">
    <source>
        <dbReference type="EMBL" id="MBR1368032.1"/>
    </source>
</evidence>
<dbReference type="Pfam" id="PF03891">
    <property type="entry name" value="DUF333"/>
    <property type="match status" value="1"/>
</dbReference>
<keyword evidence="2" id="KW-1185">Reference proteome</keyword>
<dbReference type="AlphaFoldDB" id="A0A8J7W8D8"/>
<accession>A0A8J7W8D8</accession>
<dbReference type="EMBL" id="JWHL01000001">
    <property type="protein sequence ID" value="MBR1368032.1"/>
    <property type="molecule type" value="Genomic_DNA"/>
</dbReference>
<proteinExistence type="predicted"/>
<gene>
    <name evidence="1" type="ORF">RJ53_00395</name>
</gene>
<reference evidence="1" key="1">
    <citation type="submission" date="2014-12" db="EMBL/GenBank/DDBJ databases">
        <authorList>
            <person name="Huang H.-H."/>
            <person name="Chen S.-C."/>
            <person name="Lai M.-C."/>
        </authorList>
    </citation>
    <scope>NUCLEOTIDE SEQUENCE</scope>
    <source>
        <strain evidence="1">K1F9705b</strain>
    </source>
</reference>
<name>A0A8J7W8D8_9EURY</name>
<protein>
    <recommendedName>
        <fullName evidence="3">DUF333 domain-containing protein</fullName>
    </recommendedName>
</protein>
<dbReference type="OrthoDB" id="112114at2157"/>
<dbReference type="PROSITE" id="PS51257">
    <property type="entry name" value="PROKAR_LIPOPROTEIN"/>
    <property type="match status" value="1"/>
</dbReference>
<organism evidence="1 2">
    <name type="scientific">Methanocalculus chunghsingensis</name>
    <dbReference type="NCBI Taxonomy" id="156457"/>
    <lineage>
        <taxon>Archaea</taxon>
        <taxon>Methanobacteriati</taxon>
        <taxon>Methanobacteriota</taxon>
        <taxon>Stenosarchaea group</taxon>
        <taxon>Methanomicrobia</taxon>
        <taxon>Methanomicrobiales</taxon>
        <taxon>Methanocalculaceae</taxon>
        <taxon>Methanocalculus</taxon>
    </lineage>
</organism>
<evidence type="ECO:0008006" key="3">
    <source>
        <dbReference type="Google" id="ProtNLM"/>
    </source>
</evidence>
<evidence type="ECO:0000313" key="2">
    <source>
        <dbReference type="Proteomes" id="UP000730161"/>
    </source>
</evidence>
<dbReference type="RefSeq" id="WP_211529632.1">
    <property type="nucleotide sequence ID" value="NZ_JWHL01000001.1"/>
</dbReference>